<dbReference type="InterPro" id="IPR050205">
    <property type="entry name" value="CDPK_Ser/Thr_kinases"/>
</dbReference>
<keyword evidence="2" id="KW-0723">Serine/threonine-protein kinase</keyword>
<keyword evidence="5" id="KW-0418">Kinase</keyword>
<keyword evidence="6" id="KW-0067">ATP-binding</keyword>
<dbReference type="GO" id="GO:0005524">
    <property type="term" value="F:ATP binding"/>
    <property type="evidence" value="ECO:0007669"/>
    <property type="project" value="UniProtKB-KW"/>
</dbReference>
<dbReference type="InterPro" id="IPR002048">
    <property type="entry name" value="EF_hand_dom"/>
</dbReference>
<comment type="caution">
    <text evidence="8">The sequence shown here is derived from an EMBL/GenBank/DDBJ whole genome shotgun (WGS) entry which is preliminary data.</text>
</comment>
<comment type="cofactor">
    <cofactor evidence="1">
        <name>Mg(2+)</name>
        <dbReference type="ChEBI" id="CHEBI:18420"/>
    </cofactor>
</comment>
<feature type="domain" description="EF-hand" evidence="7">
    <location>
        <begin position="129"/>
        <end position="164"/>
    </location>
</feature>
<protein>
    <recommendedName>
        <fullName evidence="7">EF-hand domain-containing protein</fullName>
    </recommendedName>
</protein>
<dbReference type="PROSITE" id="PS50222">
    <property type="entry name" value="EF_HAND_2"/>
    <property type="match status" value="3"/>
</dbReference>
<organism evidence="8 9">
    <name type="scientific">Paramecium pentaurelia</name>
    <dbReference type="NCBI Taxonomy" id="43138"/>
    <lineage>
        <taxon>Eukaryota</taxon>
        <taxon>Sar</taxon>
        <taxon>Alveolata</taxon>
        <taxon>Ciliophora</taxon>
        <taxon>Intramacronucleata</taxon>
        <taxon>Oligohymenophorea</taxon>
        <taxon>Peniculida</taxon>
        <taxon>Parameciidae</taxon>
        <taxon>Paramecium</taxon>
    </lineage>
</organism>
<dbReference type="CDD" id="cd00051">
    <property type="entry name" value="EFh"/>
    <property type="match status" value="3"/>
</dbReference>
<evidence type="ECO:0000256" key="3">
    <source>
        <dbReference type="ARBA" id="ARBA00022679"/>
    </source>
</evidence>
<evidence type="ECO:0000313" key="8">
    <source>
        <dbReference type="EMBL" id="CAD8135984.1"/>
    </source>
</evidence>
<dbReference type="PROSITE" id="PS00018">
    <property type="entry name" value="EF_HAND_1"/>
    <property type="match status" value="3"/>
</dbReference>
<evidence type="ECO:0000256" key="6">
    <source>
        <dbReference type="ARBA" id="ARBA00022840"/>
    </source>
</evidence>
<dbReference type="PANTHER" id="PTHR24349">
    <property type="entry name" value="SERINE/THREONINE-PROTEIN KINASE"/>
    <property type="match status" value="1"/>
</dbReference>
<evidence type="ECO:0000313" key="9">
    <source>
        <dbReference type="Proteomes" id="UP000689195"/>
    </source>
</evidence>
<dbReference type="Proteomes" id="UP000689195">
    <property type="component" value="Unassembled WGS sequence"/>
</dbReference>
<keyword evidence="3" id="KW-0808">Transferase</keyword>
<feature type="domain" description="EF-hand" evidence="7">
    <location>
        <begin position="165"/>
        <end position="200"/>
    </location>
</feature>
<evidence type="ECO:0000256" key="5">
    <source>
        <dbReference type="ARBA" id="ARBA00022777"/>
    </source>
</evidence>
<evidence type="ECO:0000256" key="2">
    <source>
        <dbReference type="ARBA" id="ARBA00022527"/>
    </source>
</evidence>
<proteinExistence type="predicted"/>
<feature type="domain" description="EF-hand" evidence="7">
    <location>
        <begin position="91"/>
        <end position="126"/>
    </location>
</feature>
<sequence>MNLMVIAADDWNQISKEAKNLINRMLHVNPNFRISAKQALSDAWIVKHCSQTTTNLNVNLRVLQNLQKFQAKSIFSQAVLSYIACQMTNQLEQDELLKTFQSLDKNNDGILSREELIEGYNTIYQDKEKAEQEVIKILQLIDLNQSGQVDFSEFLMAAMNQEKLVSLQKVKAAFKVFDANDDGKISKQELEQMIGTLDQELWEQILEECNAQEFITEKEFINILLHQKI</sequence>
<dbReference type="OrthoDB" id="40902at2759"/>
<dbReference type="EMBL" id="CAJJDO010000004">
    <property type="protein sequence ID" value="CAD8135984.1"/>
    <property type="molecule type" value="Genomic_DNA"/>
</dbReference>
<accession>A0A8S1SAS7</accession>
<evidence type="ECO:0000259" key="7">
    <source>
        <dbReference type="PROSITE" id="PS50222"/>
    </source>
</evidence>
<dbReference type="SMART" id="SM00054">
    <property type="entry name" value="EFh"/>
    <property type="match status" value="3"/>
</dbReference>
<dbReference type="GO" id="GO:0004674">
    <property type="term" value="F:protein serine/threonine kinase activity"/>
    <property type="evidence" value="ECO:0007669"/>
    <property type="project" value="UniProtKB-KW"/>
</dbReference>
<keyword evidence="9" id="KW-1185">Reference proteome</keyword>
<reference evidence="8" key="1">
    <citation type="submission" date="2021-01" db="EMBL/GenBank/DDBJ databases">
        <authorList>
            <consortium name="Genoscope - CEA"/>
            <person name="William W."/>
        </authorList>
    </citation>
    <scope>NUCLEOTIDE SEQUENCE</scope>
</reference>
<evidence type="ECO:0000256" key="1">
    <source>
        <dbReference type="ARBA" id="ARBA00001946"/>
    </source>
</evidence>
<name>A0A8S1SAS7_9CILI</name>
<dbReference type="Pfam" id="PF13202">
    <property type="entry name" value="EF-hand_5"/>
    <property type="match status" value="1"/>
</dbReference>
<gene>
    <name evidence="8" type="ORF">PPENT_87.1.T0040523</name>
</gene>
<keyword evidence="4" id="KW-0547">Nucleotide-binding</keyword>
<dbReference type="FunFam" id="1.10.238.10:FF:000199">
    <property type="entry name" value="Uncharacterized protein"/>
    <property type="match status" value="1"/>
</dbReference>
<evidence type="ECO:0000256" key="4">
    <source>
        <dbReference type="ARBA" id="ARBA00022741"/>
    </source>
</evidence>
<dbReference type="GO" id="GO:0005509">
    <property type="term" value="F:calcium ion binding"/>
    <property type="evidence" value="ECO:0007669"/>
    <property type="project" value="InterPro"/>
</dbReference>
<dbReference type="InterPro" id="IPR018247">
    <property type="entry name" value="EF_Hand_1_Ca_BS"/>
</dbReference>
<dbReference type="Pfam" id="PF13499">
    <property type="entry name" value="EF-hand_7"/>
    <property type="match status" value="1"/>
</dbReference>
<dbReference type="AlphaFoldDB" id="A0A8S1SAS7"/>